<dbReference type="GO" id="GO:0004413">
    <property type="term" value="F:homoserine kinase activity"/>
    <property type="evidence" value="ECO:0007669"/>
    <property type="project" value="UniProtKB-EC"/>
</dbReference>
<evidence type="ECO:0000256" key="1">
    <source>
        <dbReference type="ARBA" id="ARBA00022679"/>
    </source>
</evidence>
<keyword evidence="4" id="KW-1185">Reference proteome</keyword>
<reference evidence="3 4" key="1">
    <citation type="submission" date="2021-05" db="EMBL/GenBank/DDBJ databases">
        <title>Complete genome of Nocardioides aquaticus KCTC 9944T isolated from meromictic and hypersaline Ekho Lake, Antarctica.</title>
        <authorList>
            <person name="Hwang K."/>
            <person name="Kim K.M."/>
            <person name="Choe H."/>
        </authorList>
    </citation>
    <scope>NUCLEOTIDE SEQUENCE [LARGE SCALE GENOMIC DNA]</scope>
    <source>
        <strain evidence="3 4">KCTC 9944</strain>
    </source>
</reference>
<dbReference type="Pfam" id="PF08544">
    <property type="entry name" value="GHMP_kinases_C"/>
    <property type="match status" value="1"/>
</dbReference>
<dbReference type="EC" id="2.7.1.39" evidence="3"/>
<feature type="domain" description="GHMP kinase C-terminal" evidence="2">
    <location>
        <begin position="2"/>
        <end position="47"/>
    </location>
</feature>
<dbReference type="EMBL" id="CP075371">
    <property type="protein sequence ID" value="QVT79458.1"/>
    <property type="molecule type" value="Genomic_DNA"/>
</dbReference>
<accession>A0ABX8ELG6</accession>
<protein>
    <submittedName>
        <fullName evidence="3">Homoserine kinase</fullName>
        <ecNumber evidence="3">2.7.1.39</ecNumber>
    </submittedName>
</protein>
<dbReference type="InterPro" id="IPR013750">
    <property type="entry name" value="GHMP_kinase_C_dom"/>
</dbReference>
<evidence type="ECO:0000259" key="2">
    <source>
        <dbReference type="Pfam" id="PF08544"/>
    </source>
</evidence>
<sequence>MPATLEMVDRLRARGVAAAVSGAGPTVIALVTDEADSASVLADAPESWGSWALDVDPRGLVVEV</sequence>
<dbReference type="Proteomes" id="UP000679307">
    <property type="component" value="Chromosome"/>
</dbReference>
<proteinExistence type="predicted"/>
<keyword evidence="3" id="KW-0418">Kinase</keyword>
<keyword evidence="1 3" id="KW-0808">Transferase</keyword>
<evidence type="ECO:0000313" key="4">
    <source>
        <dbReference type="Proteomes" id="UP000679307"/>
    </source>
</evidence>
<evidence type="ECO:0000313" key="3">
    <source>
        <dbReference type="EMBL" id="QVT79458.1"/>
    </source>
</evidence>
<name>A0ABX8ELG6_9ACTN</name>
<gene>
    <name evidence="3" type="primary">thrB_2</name>
    <name evidence="3" type="ORF">ENKNEFLB_01840</name>
</gene>
<organism evidence="3 4">
    <name type="scientific">Nocardioides aquaticus</name>
    <dbReference type="NCBI Taxonomy" id="160826"/>
    <lineage>
        <taxon>Bacteria</taxon>
        <taxon>Bacillati</taxon>
        <taxon>Actinomycetota</taxon>
        <taxon>Actinomycetes</taxon>
        <taxon>Propionibacteriales</taxon>
        <taxon>Nocardioidaceae</taxon>
        <taxon>Nocardioides</taxon>
    </lineage>
</organism>